<keyword evidence="13" id="KW-1185">Reference proteome</keyword>
<dbReference type="PANTHER" id="PTHR30523">
    <property type="entry name" value="PHOSPHOENOLPYRUVATE CARBOXYLASE"/>
    <property type="match status" value="1"/>
</dbReference>
<dbReference type="HAMAP" id="MF_00595">
    <property type="entry name" value="PEPcase_type1"/>
    <property type="match status" value="1"/>
</dbReference>
<dbReference type="PRINTS" id="PR00150">
    <property type="entry name" value="PEPCARBXLASE"/>
</dbReference>
<evidence type="ECO:0000256" key="10">
    <source>
        <dbReference type="HAMAP-Rule" id="MF_00595"/>
    </source>
</evidence>
<comment type="caution">
    <text evidence="12">The sequence shown here is derived from an EMBL/GenBank/DDBJ whole genome shotgun (WGS) entry which is preliminary data.</text>
</comment>
<evidence type="ECO:0000256" key="8">
    <source>
        <dbReference type="ARBA" id="ARBA00023300"/>
    </source>
</evidence>
<feature type="active site" evidence="10 11">
    <location>
        <position position="589"/>
    </location>
</feature>
<dbReference type="NCBIfam" id="NF000584">
    <property type="entry name" value="PRK00009.1"/>
    <property type="match status" value="1"/>
</dbReference>
<protein>
    <recommendedName>
        <fullName evidence="5 10">Phosphoenolpyruvate carboxylase</fullName>
        <shortName evidence="10">PEPC</shortName>
        <shortName evidence="10">PEPCase</shortName>
        <ecNumber evidence="4 10">4.1.1.31</ecNumber>
    </recommendedName>
</protein>
<evidence type="ECO:0000256" key="5">
    <source>
        <dbReference type="ARBA" id="ARBA00022419"/>
    </source>
</evidence>
<sequence>MDTVSYGRELRQRERLLSLLLSRILKRQLPPAVFTALGELRRGFTRLRDQDDPRRRQVLRALIERLDPESITQIVRAAGVYFGLLYIAEEFVALRRRRHAVRAHAHMWPGSFHDTLWGLKEAGVGAAEALALISRLRFMPVITAHPSEAKRRTIKGALRNIFLSVEALDDARLRGSFRAEAVRRLASQIQILWKTDEVRATQLDVRDELRAGLSYFPLSLFSATVQVYRNLRRAVRDVYGEQAAAGLEVSRLLRFGSWIGGDRDGHPGVTAEVTDLAWQMQARVALEEYLRRLEQLSDQLSYSIRMCRPSAAFLASLEEDARYAALRFPAQPHRYQQEPYRRKLAVMCYRVKRNLDAVKAAIDGAPLEGEELGYESAEGLLRDLYLIRDSLIQHGDEDVANAELTDLIHLVETFGFHLLQLDVRQESAVHTRACGEILRAALGVDYVALDETGRLALLGELVGRPDALAFDPETLSQQTQETLRVFRVIAHNRRALGPACFGRYVISMTHGASHVMEVMLLAALAGLAGRVGERWFCHLGASPLFETIDDLNRVEQVLEQLYALPAYRHLIAAFGEAQEVMLGYSDSCKDGGILASAWSLYQAQKRILAVSERHGIPCRLFHGRGGTLGRGGGPTHEAILAQPPGTVHGELKLTEQGEVLFYKYNNMETAVYELTLGITGVLKASSHLVGGGRTDREAYAAAMDEIARAGEQAYRTLTEGTPGFLDYFYEATPVQEIGLLNIGSRPPHRRQGDRSRASVRAISWVFAWAQSRHTLPAWYGIGSALAAFRGDDPARLALLRQMYRDWPFFRTLLSNAQMALAKADFGIAREYAQLCTDPALGECVYTLIAAEYARAVEEVLRVSDSTALLADNPELALSLSQRRQYLDPLNHVQTVLLAKFRADAREDSPWLEPLLRSINAIAAGMRNTG</sequence>
<evidence type="ECO:0000313" key="12">
    <source>
        <dbReference type="EMBL" id="MEO1767490.1"/>
    </source>
</evidence>
<dbReference type="GO" id="GO:0008964">
    <property type="term" value="F:phosphoenolpyruvate carboxylase activity"/>
    <property type="evidence" value="ECO:0007669"/>
    <property type="project" value="UniProtKB-EC"/>
</dbReference>
<keyword evidence="8 10" id="KW-0120">Carbon dioxide fixation</keyword>
<evidence type="ECO:0000256" key="7">
    <source>
        <dbReference type="ARBA" id="ARBA00023239"/>
    </source>
</evidence>
<comment type="cofactor">
    <cofactor evidence="1 10">
        <name>Mg(2+)</name>
        <dbReference type="ChEBI" id="CHEBI:18420"/>
    </cofactor>
</comment>
<accession>A0ABV0EFP7</accession>
<comment type="similarity">
    <text evidence="3 10">Belongs to the PEPCase type 1 family.</text>
</comment>
<comment type="catalytic activity">
    <reaction evidence="9 10">
        <text>oxaloacetate + phosphate = phosphoenolpyruvate + hydrogencarbonate</text>
        <dbReference type="Rhea" id="RHEA:28370"/>
        <dbReference type="ChEBI" id="CHEBI:16452"/>
        <dbReference type="ChEBI" id="CHEBI:17544"/>
        <dbReference type="ChEBI" id="CHEBI:43474"/>
        <dbReference type="ChEBI" id="CHEBI:58702"/>
        <dbReference type="EC" id="4.1.1.31"/>
    </reaction>
</comment>
<reference evidence="12 13" key="1">
    <citation type="submission" date="2024-02" db="EMBL/GenBank/DDBJ databases">
        <title>New thermophilic sulfur-oxidizing bacteria from a hot springs of the Uzon caldera (Kamchatka, Russia).</title>
        <authorList>
            <person name="Dukat A.M."/>
            <person name="Elcheninov A.G."/>
            <person name="Frolov E.N."/>
        </authorList>
    </citation>
    <scope>NUCLEOTIDE SEQUENCE [LARGE SCALE GENOMIC DNA]</scope>
    <source>
        <strain evidence="12 13">AK1</strain>
    </source>
</reference>
<evidence type="ECO:0000256" key="2">
    <source>
        <dbReference type="ARBA" id="ARBA00003670"/>
    </source>
</evidence>
<dbReference type="Proteomes" id="UP001482231">
    <property type="component" value="Unassembled WGS sequence"/>
</dbReference>
<comment type="function">
    <text evidence="2 10">Forms oxaloacetate, a four-carbon dicarboxylic acid source for the tricarboxylic acid cycle.</text>
</comment>
<dbReference type="EMBL" id="JBAJEX010000007">
    <property type="protein sequence ID" value="MEO1767490.1"/>
    <property type="molecule type" value="Genomic_DNA"/>
</dbReference>
<gene>
    <name evidence="10 12" type="primary">ppc</name>
    <name evidence="12" type="ORF">V6E02_09735</name>
</gene>
<evidence type="ECO:0000313" key="13">
    <source>
        <dbReference type="Proteomes" id="UP001482231"/>
    </source>
</evidence>
<dbReference type="PANTHER" id="PTHR30523:SF46">
    <property type="entry name" value="PHOSPHOENOLPYRUVATE CARBOXYLASE"/>
    <property type="match status" value="1"/>
</dbReference>
<dbReference type="InterPro" id="IPR022805">
    <property type="entry name" value="PEP_COase_bac/pln-type"/>
</dbReference>
<evidence type="ECO:0000256" key="1">
    <source>
        <dbReference type="ARBA" id="ARBA00001946"/>
    </source>
</evidence>
<comment type="subunit">
    <text evidence="10">Homotetramer.</text>
</comment>
<organism evidence="12 13">
    <name type="scientific">Thiobacter aerophilum</name>
    <dbReference type="NCBI Taxonomy" id="3121275"/>
    <lineage>
        <taxon>Bacteria</taxon>
        <taxon>Pseudomonadati</taxon>
        <taxon>Pseudomonadota</taxon>
        <taxon>Betaproteobacteria</taxon>
        <taxon>Burkholderiales</taxon>
        <taxon>Thiobacteraceae</taxon>
        <taxon>Thiobacter</taxon>
    </lineage>
</organism>
<dbReference type="Gene3D" id="1.20.1440.90">
    <property type="entry name" value="Phosphoenolpyruvate/pyruvate domain"/>
    <property type="match status" value="1"/>
</dbReference>
<dbReference type="InterPro" id="IPR015813">
    <property type="entry name" value="Pyrv/PenolPyrv_kinase-like_dom"/>
</dbReference>
<evidence type="ECO:0000256" key="6">
    <source>
        <dbReference type="ARBA" id="ARBA00022842"/>
    </source>
</evidence>
<proteinExistence type="inferred from homology"/>
<evidence type="ECO:0000256" key="11">
    <source>
        <dbReference type="PROSITE-ProRule" id="PRU10112"/>
    </source>
</evidence>
<dbReference type="PROSITE" id="PS00393">
    <property type="entry name" value="PEPCASE_2"/>
    <property type="match status" value="1"/>
</dbReference>
<dbReference type="SUPFAM" id="SSF51621">
    <property type="entry name" value="Phosphoenolpyruvate/pyruvate domain"/>
    <property type="match status" value="1"/>
</dbReference>
<dbReference type="InterPro" id="IPR033129">
    <property type="entry name" value="PEPCASE_His_AS"/>
</dbReference>
<evidence type="ECO:0000256" key="4">
    <source>
        <dbReference type="ARBA" id="ARBA00012305"/>
    </source>
</evidence>
<dbReference type="EC" id="4.1.1.31" evidence="4 10"/>
<evidence type="ECO:0000256" key="3">
    <source>
        <dbReference type="ARBA" id="ARBA00008346"/>
    </source>
</evidence>
<dbReference type="Pfam" id="PF00311">
    <property type="entry name" value="PEPcase"/>
    <property type="match status" value="1"/>
</dbReference>
<evidence type="ECO:0000256" key="9">
    <source>
        <dbReference type="ARBA" id="ARBA00048995"/>
    </source>
</evidence>
<dbReference type="RefSeq" id="WP_347308599.1">
    <property type="nucleotide sequence ID" value="NZ_JBAJEX010000007.1"/>
</dbReference>
<feature type="active site" evidence="10">
    <location>
        <position position="145"/>
    </location>
</feature>
<keyword evidence="6 10" id="KW-0460">Magnesium</keyword>
<dbReference type="InterPro" id="IPR021135">
    <property type="entry name" value="PEP_COase"/>
</dbReference>
<name>A0ABV0EFP7_9BURK</name>
<keyword evidence="7 10" id="KW-0456">Lyase</keyword>